<feature type="transmembrane region" description="Helical" evidence="13">
    <location>
        <begin position="164"/>
        <end position="181"/>
    </location>
</feature>
<proteinExistence type="predicted"/>
<dbReference type="CDD" id="cd06198">
    <property type="entry name" value="FNR_like_3"/>
    <property type="match status" value="1"/>
</dbReference>
<keyword evidence="9" id="KW-0560">Oxidoreductase</keyword>
<dbReference type="Gene3D" id="2.40.30.10">
    <property type="entry name" value="Translation factors"/>
    <property type="match status" value="1"/>
</dbReference>
<gene>
    <name evidence="15" type="ORF">CFP71_20335</name>
</gene>
<comment type="subcellular location">
    <subcellularLocation>
        <location evidence="2">Membrane</location>
        <topology evidence="2">Multi-pass membrane protein</topology>
    </subcellularLocation>
</comment>
<dbReference type="Pfam" id="PF00175">
    <property type="entry name" value="NAD_binding_1"/>
    <property type="match status" value="1"/>
</dbReference>
<organism evidence="15 16">
    <name type="scientific">Amycolatopsis thailandensis</name>
    <dbReference type="NCBI Taxonomy" id="589330"/>
    <lineage>
        <taxon>Bacteria</taxon>
        <taxon>Bacillati</taxon>
        <taxon>Actinomycetota</taxon>
        <taxon>Actinomycetes</taxon>
        <taxon>Pseudonocardiales</taxon>
        <taxon>Pseudonocardiaceae</taxon>
        <taxon>Amycolatopsis</taxon>
    </lineage>
</organism>
<keyword evidence="11" id="KW-0411">Iron-sulfur</keyword>
<feature type="domain" description="FAD-binding FR-type" evidence="14">
    <location>
        <begin position="219"/>
        <end position="319"/>
    </location>
</feature>
<dbReference type="InterPro" id="IPR017938">
    <property type="entry name" value="Riboflavin_synthase-like_b-brl"/>
</dbReference>
<dbReference type="InterPro" id="IPR017927">
    <property type="entry name" value="FAD-bd_FR_type"/>
</dbReference>
<sequence length="447" mass="49184">MRPTDRPLVSVRPRILATVVFLAVIAANVAATTVLFFAAGLSGNTLIDIGRLTGLYGGLVLTFQLILVARLPWLDRRIGMDRLTTWHRWTAIGLLWSLVAHFVFTVFGYAELDDKGVVDEFVSMITQLEGVLRAVVAFALIVLVGGVSARFVRRRMSYETWHFIHLYAYAAVVLGFGHQVMLGKSFASGGIAWTYWCLVWVAGLASVIVGRLVLPLARNLRHRLRIVAVVPESAETVSVYMTGRHLDRMPVKAGQFFLWRFLTKDRWWQANPYSLSAAPDGRTLRLTAKAAGDGSSSLRSLKVGTWVFAEGPYGAFTAMHQRKTRALLVAGGVGITPLRALLEEIAGHVILVYRVRSEQDAVLLPEIKDLARARGAAVHVLTGPSDWSGPFGPLLGPDSLGRLVPDIRERDVFVCGPPGMTSATLRSLREIGVPRQQVHAERFSLTI</sequence>
<keyword evidence="4 13" id="KW-0812">Transmembrane</keyword>
<keyword evidence="10" id="KW-0408">Iron</keyword>
<dbReference type="Pfam" id="PF01794">
    <property type="entry name" value="Ferric_reduct"/>
    <property type="match status" value="1"/>
</dbReference>
<evidence type="ECO:0000256" key="3">
    <source>
        <dbReference type="ARBA" id="ARBA00022630"/>
    </source>
</evidence>
<dbReference type="InterPro" id="IPR039261">
    <property type="entry name" value="FNR_nucleotide-bd"/>
</dbReference>
<evidence type="ECO:0000256" key="4">
    <source>
        <dbReference type="ARBA" id="ARBA00022692"/>
    </source>
</evidence>
<dbReference type="GO" id="GO:0046872">
    <property type="term" value="F:metal ion binding"/>
    <property type="evidence" value="ECO:0007669"/>
    <property type="project" value="UniProtKB-KW"/>
</dbReference>
<keyword evidence="6" id="KW-0479">Metal-binding</keyword>
<dbReference type="SUPFAM" id="SSF52343">
    <property type="entry name" value="Ferredoxin reductase-like, C-terminal NADP-linked domain"/>
    <property type="match status" value="1"/>
</dbReference>
<dbReference type="GO" id="GO:0016020">
    <property type="term" value="C:membrane"/>
    <property type="evidence" value="ECO:0007669"/>
    <property type="project" value="UniProtKB-SubCell"/>
</dbReference>
<dbReference type="SUPFAM" id="SSF63380">
    <property type="entry name" value="Riboflavin synthase domain-like"/>
    <property type="match status" value="1"/>
</dbReference>
<dbReference type="PANTHER" id="PTHR47354">
    <property type="entry name" value="NADH OXIDOREDUCTASE HCR"/>
    <property type="match status" value="1"/>
</dbReference>
<comment type="cofactor">
    <cofactor evidence="1">
        <name>FAD</name>
        <dbReference type="ChEBI" id="CHEBI:57692"/>
    </cofactor>
</comment>
<keyword evidence="8 13" id="KW-1133">Transmembrane helix</keyword>
<dbReference type="InterPro" id="IPR050415">
    <property type="entry name" value="MRET"/>
</dbReference>
<keyword evidence="7" id="KW-0274">FAD</keyword>
<name>A0A229S571_9PSEU</name>
<evidence type="ECO:0000256" key="12">
    <source>
        <dbReference type="ARBA" id="ARBA00023136"/>
    </source>
</evidence>
<accession>A0A229S571</accession>
<dbReference type="EMBL" id="NMQT01000072">
    <property type="protein sequence ID" value="OXM53985.1"/>
    <property type="molecule type" value="Genomic_DNA"/>
</dbReference>
<evidence type="ECO:0000256" key="5">
    <source>
        <dbReference type="ARBA" id="ARBA00022714"/>
    </source>
</evidence>
<dbReference type="OrthoDB" id="9801223at2"/>
<dbReference type="GO" id="GO:0051537">
    <property type="term" value="F:2 iron, 2 sulfur cluster binding"/>
    <property type="evidence" value="ECO:0007669"/>
    <property type="project" value="UniProtKB-KW"/>
</dbReference>
<dbReference type="InterPro" id="IPR013130">
    <property type="entry name" value="Fe3_Rdtase_TM_dom"/>
</dbReference>
<evidence type="ECO:0000313" key="15">
    <source>
        <dbReference type="EMBL" id="OXM53985.1"/>
    </source>
</evidence>
<feature type="transmembrane region" description="Helical" evidence="13">
    <location>
        <begin position="193"/>
        <end position="214"/>
    </location>
</feature>
<evidence type="ECO:0000256" key="10">
    <source>
        <dbReference type="ARBA" id="ARBA00023004"/>
    </source>
</evidence>
<evidence type="ECO:0000256" key="2">
    <source>
        <dbReference type="ARBA" id="ARBA00004141"/>
    </source>
</evidence>
<feature type="transmembrane region" description="Helical" evidence="13">
    <location>
        <begin position="55"/>
        <end position="74"/>
    </location>
</feature>
<dbReference type="GO" id="GO:0016491">
    <property type="term" value="F:oxidoreductase activity"/>
    <property type="evidence" value="ECO:0007669"/>
    <property type="project" value="UniProtKB-KW"/>
</dbReference>
<reference evidence="15 16" key="1">
    <citation type="submission" date="2017-07" db="EMBL/GenBank/DDBJ databases">
        <title>Amycolatopsis thailandensis Genome sequencing and assembly.</title>
        <authorList>
            <person name="Kaur N."/>
            <person name="Mayilraj S."/>
        </authorList>
    </citation>
    <scope>NUCLEOTIDE SEQUENCE [LARGE SCALE GENOMIC DNA]</scope>
    <source>
        <strain evidence="15 16">JCM 16380</strain>
    </source>
</reference>
<evidence type="ECO:0000256" key="11">
    <source>
        <dbReference type="ARBA" id="ARBA00023014"/>
    </source>
</evidence>
<keyword evidence="12 13" id="KW-0472">Membrane</keyword>
<dbReference type="AlphaFoldDB" id="A0A229S571"/>
<dbReference type="PRINTS" id="PR00410">
    <property type="entry name" value="PHEHYDRXLASE"/>
</dbReference>
<dbReference type="PROSITE" id="PS51384">
    <property type="entry name" value="FAD_FR"/>
    <property type="match status" value="1"/>
</dbReference>
<keyword evidence="3" id="KW-0285">Flavoprotein</keyword>
<evidence type="ECO:0000256" key="9">
    <source>
        <dbReference type="ARBA" id="ARBA00023002"/>
    </source>
</evidence>
<feature type="transmembrane region" description="Helical" evidence="13">
    <location>
        <begin position="130"/>
        <end position="152"/>
    </location>
</feature>
<feature type="transmembrane region" description="Helical" evidence="13">
    <location>
        <begin position="86"/>
        <end position="110"/>
    </location>
</feature>
<keyword evidence="16" id="KW-1185">Reference proteome</keyword>
<dbReference type="InterPro" id="IPR001433">
    <property type="entry name" value="OxRdtase_FAD/NAD-bd"/>
</dbReference>
<protein>
    <submittedName>
        <fullName evidence="15">Oxidoreductase</fullName>
    </submittedName>
</protein>
<keyword evidence="5" id="KW-0001">2Fe-2S</keyword>
<evidence type="ECO:0000256" key="7">
    <source>
        <dbReference type="ARBA" id="ARBA00022827"/>
    </source>
</evidence>
<evidence type="ECO:0000256" key="13">
    <source>
        <dbReference type="SAM" id="Phobius"/>
    </source>
</evidence>
<evidence type="ECO:0000259" key="14">
    <source>
        <dbReference type="PROSITE" id="PS51384"/>
    </source>
</evidence>
<dbReference type="Proteomes" id="UP000215223">
    <property type="component" value="Unassembled WGS sequence"/>
</dbReference>
<dbReference type="PANTHER" id="PTHR47354:SF8">
    <property type="entry name" value="1,2-PHENYLACETYL-COA EPOXIDASE, SUBUNIT E"/>
    <property type="match status" value="1"/>
</dbReference>
<evidence type="ECO:0000256" key="8">
    <source>
        <dbReference type="ARBA" id="ARBA00022989"/>
    </source>
</evidence>
<evidence type="ECO:0000256" key="6">
    <source>
        <dbReference type="ARBA" id="ARBA00022723"/>
    </source>
</evidence>
<dbReference type="GO" id="GO:0050660">
    <property type="term" value="F:flavin adenine dinucleotide binding"/>
    <property type="evidence" value="ECO:0007669"/>
    <property type="project" value="TreeGrafter"/>
</dbReference>
<comment type="caution">
    <text evidence="15">The sequence shown here is derived from an EMBL/GenBank/DDBJ whole genome shotgun (WGS) entry which is preliminary data.</text>
</comment>
<dbReference type="RefSeq" id="WP_093935454.1">
    <property type="nucleotide sequence ID" value="NZ_NMQT01000072.1"/>
</dbReference>
<evidence type="ECO:0000256" key="1">
    <source>
        <dbReference type="ARBA" id="ARBA00001974"/>
    </source>
</evidence>
<evidence type="ECO:0000313" key="16">
    <source>
        <dbReference type="Proteomes" id="UP000215223"/>
    </source>
</evidence>
<dbReference type="Gene3D" id="3.40.50.80">
    <property type="entry name" value="Nucleotide-binding domain of ferredoxin-NADP reductase (FNR) module"/>
    <property type="match status" value="1"/>
</dbReference>